<evidence type="ECO:0000313" key="1">
    <source>
        <dbReference type="EMBL" id="GAA1988694.1"/>
    </source>
</evidence>
<dbReference type="SMART" id="SM00028">
    <property type="entry name" value="TPR"/>
    <property type="match status" value="4"/>
</dbReference>
<comment type="caution">
    <text evidence="1">The sequence shown here is derived from an EMBL/GenBank/DDBJ whole genome shotgun (WGS) entry which is preliminary data.</text>
</comment>
<reference evidence="2" key="1">
    <citation type="journal article" date="2019" name="Int. J. Syst. Evol. Microbiol.">
        <title>The Global Catalogue of Microorganisms (GCM) 10K type strain sequencing project: providing services to taxonomists for standard genome sequencing and annotation.</title>
        <authorList>
            <consortium name="The Broad Institute Genomics Platform"/>
            <consortium name="The Broad Institute Genome Sequencing Center for Infectious Disease"/>
            <person name="Wu L."/>
            <person name="Ma J."/>
        </authorList>
    </citation>
    <scope>NUCLEOTIDE SEQUENCE [LARGE SCALE GENOMIC DNA]</scope>
    <source>
        <strain evidence="2">JCM 15313</strain>
    </source>
</reference>
<evidence type="ECO:0008006" key="3">
    <source>
        <dbReference type="Google" id="ProtNLM"/>
    </source>
</evidence>
<protein>
    <recommendedName>
        <fullName evidence="3">Tetratricopeptide repeat protein</fullName>
    </recommendedName>
</protein>
<accession>A0ABP5DYX6</accession>
<evidence type="ECO:0000313" key="2">
    <source>
        <dbReference type="Proteomes" id="UP001501585"/>
    </source>
</evidence>
<dbReference type="Pfam" id="PF13374">
    <property type="entry name" value="TPR_10"/>
    <property type="match status" value="1"/>
</dbReference>
<name>A0ABP5DYX6_9ACTN</name>
<dbReference type="Proteomes" id="UP001501585">
    <property type="component" value="Unassembled WGS sequence"/>
</dbReference>
<dbReference type="InterPro" id="IPR053137">
    <property type="entry name" value="NLR-like"/>
</dbReference>
<dbReference type="EMBL" id="BAAAPC010000004">
    <property type="protein sequence ID" value="GAA1988694.1"/>
    <property type="molecule type" value="Genomic_DNA"/>
</dbReference>
<dbReference type="InterPro" id="IPR019734">
    <property type="entry name" value="TPR_rpt"/>
</dbReference>
<dbReference type="PANTHER" id="PTHR46082:SF6">
    <property type="entry name" value="AAA+ ATPASE DOMAIN-CONTAINING PROTEIN-RELATED"/>
    <property type="match status" value="1"/>
</dbReference>
<keyword evidence="2" id="KW-1185">Reference proteome</keyword>
<gene>
    <name evidence="1" type="ORF">GCM10009799_12970</name>
</gene>
<proteinExistence type="predicted"/>
<dbReference type="InterPro" id="IPR011990">
    <property type="entry name" value="TPR-like_helical_dom_sf"/>
</dbReference>
<sequence length="318" mass="35064">MLLLMRGSKVRGGGDSSHSGVVSRVSMWRSLLRRTGFVSADTPIGENPVTVRVPAPDPGETPALRAASLERTLNDHLDELGAEDPRSITARNNLASKYAQIGRREAAVAQFELALEQAVRVFGDDHAQTDVIRENLAWSYGDVGRHADAAEQWEALLKHRQEHLGPMAADTVAARSRLAVSYRRSGRHDAAIAHFERAIEDSAVPEDRENLRIGLSLAYSGVGRFDDTIQQLRMVLAQRRRRLGNRHLDTLVIHHRLGRAYTQAGRSAEAVETLQAAYRSALAEAGDPEIRMLTMKMRRDLAGALSACGRHREAASLF</sequence>
<dbReference type="PANTHER" id="PTHR46082">
    <property type="entry name" value="ATP/GTP-BINDING PROTEIN-RELATED"/>
    <property type="match status" value="1"/>
</dbReference>
<dbReference type="Pfam" id="PF13424">
    <property type="entry name" value="TPR_12"/>
    <property type="match status" value="2"/>
</dbReference>
<dbReference type="SUPFAM" id="SSF48452">
    <property type="entry name" value="TPR-like"/>
    <property type="match status" value="2"/>
</dbReference>
<dbReference type="Gene3D" id="1.25.40.10">
    <property type="entry name" value="Tetratricopeptide repeat domain"/>
    <property type="match status" value="2"/>
</dbReference>
<organism evidence="1 2">
    <name type="scientific">Nocardiopsis rhodophaea</name>
    <dbReference type="NCBI Taxonomy" id="280238"/>
    <lineage>
        <taxon>Bacteria</taxon>
        <taxon>Bacillati</taxon>
        <taxon>Actinomycetota</taxon>
        <taxon>Actinomycetes</taxon>
        <taxon>Streptosporangiales</taxon>
        <taxon>Nocardiopsidaceae</taxon>
        <taxon>Nocardiopsis</taxon>
    </lineage>
</organism>